<sequence length="475" mass="54172">MQSHLVNFIGLLRSHDVRISPAETLDAMDVAATLGYARRDRLRDGLAAALAKTPAEEAIFQHCFGRFFDQQLADFSSTREERANQAGEQEAASGPEATSMPKGDADHSAEQLLETAAQTDADLQALLTTPLLRQLQDNDSAALNLAMGEAAASVGLSQIRMFTQKGQFTRRMLDAMGEDQLRRTLARLEQEDSPALEPLRRYRDILREQVRDYVERQYLLQAEGENARFMDDLLRRPRLSNLELRYQHRVQELVQRMARKLAERHARKRRTYRRGKLDMGRTLRRGIANDGILFHTHWKRTRKNKPQLLAICDVSGSVAAYAKFLLLFLYSLQDVLPKVRSFAFSSHLGEVSELFAQHPVDKAIELVNWRYGGATDYGKSLQDFARLALDDINSSTTVIMLGDARNNHGDPQLDIMRSIYQRSRRVIWLNPESRRAWGTGDSEMPRYLSACHFAAECNNLTQLERIVDQLLKMNR</sequence>
<name>A0A3C1KP50_9GAMM</name>
<organism evidence="2 3">
    <name type="scientific">Haliea salexigens</name>
    <dbReference type="NCBI Taxonomy" id="287487"/>
    <lineage>
        <taxon>Bacteria</taxon>
        <taxon>Pseudomonadati</taxon>
        <taxon>Pseudomonadota</taxon>
        <taxon>Gammaproteobacteria</taxon>
        <taxon>Cellvibrionales</taxon>
        <taxon>Halieaceae</taxon>
        <taxon>Haliea</taxon>
    </lineage>
</organism>
<evidence type="ECO:0000256" key="1">
    <source>
        <dbReference type="SAM" id="MobiDB-lite"/>
    </source>
</evidence>
<dbReference type="Proteomes" id="UP000259273">
    <property type="component" value="Unassembled WGS sequence"/>
</dbReference>
<dbReference type="InterPro" id="IPR008912">
    <property type="entry name" value="Uncharacterised_CoxE"/>
</dbReference>
<dbReference type="STRING" id="1121937.GCA_000423125_01916"/>
<accession>A0A3C1KP50</accession>
<reference evidence="2 3" key="1">
    <citation type="journal article" date="2018" name="Nat. Biotechnol.">
        <title>A standardized bacterial taxonomy based on genome phylogeny substantially revises the tree of life.</title>
        <authorList>
            <person name="Parks D.H."/>
            <person name="Chuvochina M."/>
            <person name="Waite D.W."/>
            <person name="Rinke C."/>
            <person name="Skarshewski A."/>
            <person name="Chaumeil P.A."/>
            <person name="Hugenholtz P."/>
        </authorList>
    </citation>
    <scope>NUCLEOTIDE SEQUENCE [LARGE SCALE GENOMIC DNA]</scope>
    <source>
        <strain evidence="2">UBA9158</strain>
    </source>
</reference>
<dbReference type="AlphaFoldDB" id="A0A3C1KP50"/>
<dbReference type="PIRSF" id="PIRSF010256">
    <property type="entry name" value="CoxE_vWa"/>
    <property type="match status" value="1"/>
</dbReference>
<proteinExistence type="predicted"/>
<feature type="region of interest" description="Disordered" evidence="1">
    <location>
        <begin position="77"/>
        <end position="108"/>
    </location>
</feature>
<dbReference type="EMBL" id="DMND01000134">
    <property type="protein sequence ID" value="HAN28016.1"/>
    <property type="molecule type" value="Genomic_DNA"/>
</dbReference>
<dbReference type="PANTHER" id="PTHR39338">
    <property type="entry name" value="BLL5662 PROTEIN-RELATED"/>
    <property type="match status" value="1"/>
</dbReference>
<comment type="caution">
    <text evidence="2">The sequence shown here is derived from an EMBL/GenBank/DDBJ whole genome shotgun (WGS) entry which is preliminary data.</text>
</comment>
<gene>
    <name evidence="2" type="ORF">DCP75_09930</name>
</gene>
<evidence type="ECO:0008006" key="4">
    <source>
        <dbReference type="Google" id="ProtNLM"/>
    </source>
</evidence>
<evidence type="ECO:0000313" key="3">
    <source>
        <dbReference type="Proteomes" id="UP000259273"/>
    </source>
</evidence>
<dbReference type="InterPro" id="IPR011195">
    <property type="entry name" value="UCP010256"/>
</dbReference>
<dbReference type="InterPro" id="IPR036465">
    <property type="entry name" value="vWFA_dom_sf"/>
</dbReference>
<evidence type="ECO:0000313" key="2">
    <source>
        <dbReference type="EMBL" id="HAN28016.1"/>
    </source>
</evidence>
<dbReference type="Pfam" id="PF05762">
    <property type="entry name" value="VWA_CoxE"/>
    <property type="match status" value="1"/>
</dbReference>
<protein>
    <recommendedName>
        <fullName evidence="4">VWA domain-containing protein</fullName>
    </recommendedName>
</protein>
<dbReference type="SUPFAM" id="SSF53300">
    <property type="entry name" value="vWA-like"/>
    <property type="match status" value="1"/>
</dbReference>
<dbReference type="PANTHER" id="PTHR39338:SF5">
    <property type="entry name" value="BLR6139 PROTEIN"/>
    <property type="match status" value="1"/>
</dbReference>